<dbReference type="InterPro" id="IPR042194">
    <property type="entry name" value="FHIPEP_1"/>
</dbReference>
<dbReference type="InterPro" id="IPR042193">
    <property type="entry name" value="FHIPEP_3"/>
</dbReference>
<gene>
    <name evidence="7 9" type="primary">flhA</name>
    <name evidence="9" type="ORF">GCM10007276_16230</name>
</gene>
<dbReference type="PANTHER" id="PTHR30161:SF1">
    <property type="entry name" value="FLAGELLAR BIOSYNTHESIS PROTEIN FLHA-RELATED"/>
    <property type="match status" value="1"/>
</dbReference>
<keyword evidence="7" id="KW-0653">Protein transport</keyword>
<evidence type="ECO:0000256" key="6">
    <source>
        <dbReference type="ARBA" id="ARBA00023136"/>
    </source>
</evidence>
<dbReference type="InterPro" id="IPR001712">
    <property type="entry name" value="T3SS_FHIPEP"/>
</dbReference>
<keyword evidence="10" id="KW-1185">Reference proteome</keyword>
<dbReference type="Gene3D" id="3.40.30.60">
    <property type="entry name" value="FHIPEP family, domain 1"/>
    <property type="match status" value="1"/>
</dbReference>
<dbReference type="Proteomes" id="UP000602745">
    <property type="component" value="Unassembled WGS sequence"/>
</dbReference>
<evidence type="ECO:0000256" key="7">
    <source>
        <dbReference type="RuleBase" id="RU364093"/>
    </source>
</evidence>
<evidence type="ECO:0000256" key="5">
    <source>
        <dbReference type="ARBA" id="ARBA00022989"/>
    </source>
</evidence>
<keyword evidence="9" id="KW-0282">Flagellum</keyword>
<keyword evidence="4 7" id="KW-0812">Transmembrane</keyword>
<dbReference type="RefSeq" id="WP_229729282.1">
    <property type="nucleotide sequence ID" value="NZ_BMCP01000002.1"/>
</dbReference>
<keyword evidence="5 7" id="KW-1133">Transmembrane helix</keyword>
<accession>A0A8J2YGK2</accession>
<feature type="transmembrane region" description="Helical" evidence="7">
    <location>
        <begin position="57"/>
        <end position="75"/>
    </location>
</feature>
<name>A0A8J2YGK2_9RHOB</name>
<comment type="function">
    <text evidence="7">Required for formation of the rod structure of the flagellar apparatus. Together with FliI and FliH, may constitute the export apparatus of flagellin.</text>
</comment>
<keyword evidence="3 7" id="KW-1003">Cell membrane</keyword>
<keyword evidence="9" id="KW-0969">Cilium</keyword>
<evidence type="ECO:0000256" key="3">
    <source>
        <dbReference type="ARBA" id="ARBA00022475"/>
    </source>
</evidence>
<evidence type="ECO:0000256" key="2">
    <source>
        <dbReference type="ARBA" id="ARBA00008835"/>
    </source>
</evidence>
<protein>
    <recommendedName>
        <fullName evidence="7">Flagellar biosynthesis protein FlhA</fullName>
    </recommendedName>
</protein>
<dbReference type="NCBIfam" id="TIGR01398">
    <property type="entry name" value="FlhA"/>
    <property type="match status" value="1"/>
</dbReference>
<dbReference type="Gene3D" id="1.10.8.540">
    <property type="entry name" value="FHIPEP family, domain 3"/>
    <property type="match status" value="1"/>
</dbReference>
<evidence type="ECO:0000313" key="9">
    <source>
        <dbReference type="EMBL" id="GGE39670.1"/>
    </source>
</evidence>
<feature type="transmembrane region" description="Helical" evidence="7">
    <location>
        <begin position="331"/>
        <end position="360"/>
    </location>
</feature>
<dbReference type="PIRSF" id="PIRSF005419">
    <property type="entry name" value="FlhA"/>
    <property type="match status" value="1"/>
</dbReference>
<evidence type="ECO:0000313" key="10">
    <source>
        <dbReference type="Proteomes" id="UP000602745"/>
    </source>
</evidence>
<dbReference type="InterPro" id="IPR006301">
    <property type="entry name" value="FlhA"/>
</dbReference>
<feature type="region of interest" description="Disordered" evidence="8">
    <location>
        <begin position="1"/>
        <end position="26"/>
    </location>
</feature>
<proteinExistence type="inferred from homology"/>
<sequence>MDISPLPSITPAHRHDHFHPNLGSSRMTDISGDTTRASGLQMPGLKGLSAIFNRPDLALAVGVMVILSILIVPLSPMVLDLFLAISIIFSVLILMTALFIHSPLEFSAFPTVLLIATMLRLALNLASTRLILGHGHEGTDAAGHVIEAFGSFVMSGNFVIGIIVFTILVIVNFVVITKGSGRIAEVAARFTLDAMPGKQMAVDADLSAGLIDEETAKKRRKDLEDESSFFGAMDGASKFVRGDAIAGLLITAMNIIGGMIIGVGQQGMGFGEAGQTYTLLTVGDGLVSQIPALIVSTAAGLLVSKAGVSGAADKALVDQLSGYPKALGMSAAVMTVMAVLPGIPMIPFLGLAGGAGYLAWRVEKGRRNVAAEVIRTKQVEEAAVAAAPREEPISDSLKMDDLKIELGYGLLPLVNGPEGADKLTEQIKALRRQFAMDMGLVIPSVRIVDNVQLGPNNYIVKVKEVDSGSGQVFPNQYMVMDPQGQQISLPGTHTTEPTFGLPATWIDSALREEANLRGYTVVDAPTVLSTHLTEILKANVADLLTYAEVSKLLKELPQEQAKLVEDLVPSQISVTGIQRVLQLLLAERVSIRDLGTVLEGIAEALGFSRNPQTLAEHVRARLARQICAQHQSPDGHLPLVVLSPQWEQAFAESIVGNGDDRQLAMAPSKLHEFIGLVRARFEEAARIGEVPVLLTSASIRPFVRSIVERFRSQTTVMSQAEIHPRARLKTLSSV</sequence>
<reference evidence="9" key="1">
    <citation type="journal article" date="2014" name="Int. J. Syst. Evol. Microbiol.">
        <title>Complete genome sequence of Corynebacterium casei LMG S-19264T (=DSM 44701T), isolated from a smear-ripened cheese.</title>
        <authorList>
            <consortium name="US DOE Joint Genome Institute (JGI-PGF)"/>
            <person name="Walter F."/>
            <person name="Albersmeier A."/>
            <person name="Kalinowski J."/>
            <person name="Ruckert C."/>
        </authorList>
    </citation>
    <scope>NUCLEOTIDE SEQUENCE</scope>
    <source>
        <strain evidence="9">CCM 7684</strain>
    </source>
</reference>
<evidence type="ECO:0000256" key="8">
    <source>
        <dbReference type="SAM" id="MobiDB-lite"/>
    </source>
</evidence>
<comment type="caution">
    <text evidence="9">The sequence shown here is derived from an EMBL/GenBank/DDBJ whole genome shotgun (WGS) entry which is preliminary data.</text>
</comment>
<comment type="similarity">
    <text evidence="2 7">Belongs to the FHIPEP (flagella/HR/invasion proteins export pore) family.</text>
</comment>
<keyword evidence="7" id="KW-1006">Bacterial flagellum protein export</keyword>
<dbReference type="GO" id="GO:0005886">
    <property type="term" value="C:plasma membrane"/>
    <property type="evidence" value="ECO:0007669"/>
    <property type="project" value="UniProtKB-SubCell"/>
</dbReference>
<dbReference type="Pfam" id="PF00771">
    <property type="entry name" value="FHIPEP"/>
    <property type="match status" value="1"/>
</dbReference>
<evidence type="ECO:0000256" key="4">
    <source>
        <dbReference type="ARBA" id="ARBA00022692"/>
    </source>
</evidence>
<dbReference type="AlphaFoldDB" id="A0A8J2YGK2"/>
<comment type="caution">
    <text evidence="7">Lacks conserved residue(s) required for the propagation of feature annotation.</text>
</comment>
<dbReference type="GO" id="GO:0009306">
    <property type="term" value="P:protein secretion"/>
    <property type="evidence" value="ECO:0007669"/>
    <property type="project" value="InterPro"/>
</dbReference>
<organism evidence="9 10">
    <name type="scientific">Agaricicola taiwanensis</name>
    <dbReference type="NCBI Taxonomy" id="591372"/>
    <lineage>
        <taxon>Bacteria</taxon>
        <taxon>Pseudomonadati</taxon>
        <taxon>Pseudomonadota</taxon>
        <taxon>Alphaproteobacteria</taxon>
        <taxon>Rhodobacterales</taxon>
        <taxon>Paracoccaceae</taxon>
        <taxon>Agaricicola</taxon>
    </lineage>
</organism>
<feature type="transmembrane region" description="Helical" evidence="7">
    <location>
        <begin position="81"/>
        <end position="100"/>
    </location>
</feature>
<dbReference type="PRINTS" id="PR00949">
    <property type="entry name" value="TYPE3IMAPROT"/>
</dbReference>
<dbReference type="Gene3D" id="3.40.50.12790">
    <property type="entry name" value="FHIPEP family, domain 4"/>
    <property type="match status" value="1"/>
</dbReference>
<dbReference type="EMBL" id="BMCP01000002">
    <property type="protein sequence ID" value="GGE39670.1"/>
    <property type="molecule type" value="Genomic_DNA"/>
</dbReference>
<keyword evidence="7" id="KW-1005">Bacterial flagellum biogenesis</keyword>
<dbReference type="PANTHER" id="PTHR30161">
    <property type="entry name" value="FLAGELLAR EXPORT PROTEIN, MEMBRANE FLHA SUBUNIT-RELATED"/>
    <property type="match status" value="1"/>
</dbReference>
<keyword evidence="6 7" id="KW-0472">Membrane</keyword>
<dbReference type="GO" id="GO:0044780">
    <property type="term" value="P:bacterial-type flagellum assembly"/>
    <property type="evidence" value="ECO:0007669"/>
    <property type="project" value="InterPro"/>
</dbReference>
<keyword evidence="7" id="KW-0813">Transport</keyword>
<evidence type="ECO:0000256" key="1">
    <source>
        <dbReference type="ARBA" id="ARBA00004651"/>
    </source>
</evidence>
<comment type="subcellular location">
    <subcellularLocation>
        <location evidence="1 7">Cell membrane</location>
        <topology evidence="1 7">Multi-pass membrane protein</topology>
    </subcellularLocation>
</comment>
<dbReference type="InterPro" id="IPR042196">
    <property type="entry name" value="FHIPEP_4"/>
</dbReference>
<reference evidence="9" key="2">
    <citation type="submission" date="2020-09" db="EMBL/GenBank/DDBJ databases">
        <authorList>
            <person name="Sun Q."/>
            <person name="Sedlacek I."/>
        </authorList>
    </citation>
    <scope>NUCLEOTIDE SEQUENCE</scope>
    <source>
        <strain evidence="9">CCM 7684</strain>
    </source>
</reference>
<keyword evidence="9" id="KW-0966">Cell projection</keyword>
<feature type="transmembrane region" description="Helical" evidence="7">
    <location>
        <begin position="152"/>
        <end position="175"/>
    </location>
</feature>
<feature type="transmembrane region" description="Helical" evidence="7">
    <location>
        <begin position="244"/>
        <end position="264"/>
    </location>
</feature>